<sequence length="64" mass="7323">MMIEQGKLDIEERRLQWEQEKQIMFCDTSNMDENQKAYMMAKRAQFAKAASASVGDTVSVATCE</sequence>
<dbReference type="EMBL" id="CM029046">
    <property type="protein sequence ID" value="KAG2591810.1"/>
    <property type="molecule type" value="Genomic_DNA"/>
</dbReference>
<comment type="caution">
    <text evidence="1">The sequence shown here is derived from an EMBL/GenBank/DDBJ whole genome shotgun (WGS) entry which is preliminary data.</text>
</comment>
<evidence type="ECO:0008006" key="3">
    <source>
        <dbReference type="Google" id="ProtNLM"/>
    </source>
</evidence>
<protein>
    <recommendedName>
        <fullName evidence="3">No apical meristem-associated C-terminal domain-containing protein</fullName>
    </recommendedName>
</protein>
<name>A0A8T0S1N6_PANVG</name>
<keyword evidence="2" id="KW-1185">Reference proteome</keyword>
<accession>A0A8T0S1N6</accession>
<gene>
    <name evidence="1" type="ORF">PVAP13_5NG506400</name>
</gene>
<dbReference type="Proteomes" id="UP000823388">
    <property type="component" value="Chromosome 5N"/>
</dbReference>
<dbReference type="AlphaFoldDB" id="A0A8T0S1N6"/>
<evidence type="ECO:0000313" key="2">
    <source>
        <dbReference type="Proteomes" id="UP000823388"/>
    </source>
</evidence>
<organism evidence="1 2">
    <name type="scientific">Panicum virgatum</name>
    <name type="common">Blackwell switchgrass</name>
    <dbReference type="NCBI Taxonomy" id="38727"/>
    <lineage>
        <taxon>Eukaryota</taxon>
        <taxon>Viridiplantae</taxon>
        <taxon>Streptophyta</taxon>
        <taxon>Embryophyta</taxon>
        <taxon>Tracheophyta</taxon>
        <taxon>Spermatophyta</taxon>
        <taxon>Magnoliopsida</taxon>
        <taxon>Liliopsida</taxon>
        <taxon>Poales</taxon>
        <taxon>Poaceae</taxon>
        <taxon>PACMAD clade</taxon>
        <taxon>Panicoideae</taxon>
        <taxon>Panicodae</taxon>
        <taxon>Paniceae</taxon>
        <taxon>Panicinae</taxon>
        <taxon>Panicum</taxon>
        <taxon>Panicum sect. Hiantes</taxon>
    </lineage>
</organism>
<proteinExistence type="predicted"/>
<evidence type="ECO:0000313" key="1">
    <source>
        <dbReference type="EMBL" id="KAG2591810.1"/>
    </source>
</evidence>
<reference evidence="1" key="1">
    <citation type="submission" date="2020-05" db="EMBL/GenBank/DDBJ databases">
        <title>WGS assembly of Panicum virgatum.</title>
        <authorList>
            <person name="Lovell J.T."/>
            <person name="Jenkins J."/>
            <person name="Shu S."/>
            <person name="Juenger T.E."/>
            <person name="Schmutz J."/>
        </authorList>
    </citation>
    <scope>NUCLEOTIDE SEQUENCE</scope>
    <source>
        <strain evidence="1">AP13</strain>
    </source>
</reference>